<dbReference type="SUPFAM" id="SSF53756">
    <property type="entry name" value="UDP-Glycosyltransferase/glycogen phosphorylase"/>
    <property type="match status" value="1"/>
</dbReference>
<sequence>MDIPVDAGSPGAVPPVGPRPGGLPRPGAAEPGAHRSSQVTATESARVKVMVIVGTRPEVIKLSRVIAALERHVDVCLVHSGQHHAYELGQIFFDELGIRPPDHHLDVARPGATAADTMGQVISRVDRVLAAERPDAVLLYGDTNTCLAVIPAKRRQIPVFHLEAGNRCFDDRVPEEVNRRLVDHLSDVNLALTEHARRHLLAEGLPANRIFVTGSPLKEVLAHHRARIDASAVLADLGLAAGRYLLVSAHREENVDRPDLLRSLLATLNLLAGRYDMPIIVSTHPRTRARLDELGCQAGAGPAGAAPAGTDPRVRFLRPFGLADYVALQRGAHCVISDSGTLTEEAALLGFPAVLIREAHERPEAFDHGVLVSSAPRPDRVFAAVRAVVEPGAGACGRARRLPPDYDVDDVSTRVLRIILSYIDQVRRTVWYRSPSPSPPSPAAAMSAARTAPASADAALAAG</sequence>
<feature type="compositionally biased region" description="Low complexity" evidence="2">
    <location>
        <begin position="1"/>
        <end position="11"/>
    </location>
</feature>
<dbReference type="EMBL" id="JAEACQ010000256">
    <property type="protein sequence ID" value="MBL7630924.1"/>
    <property type="molecule type" value="Genomic_DNA"/>
</dbReference>
<reference evidence="4" key="1">
    <citation type="submission" date="2020-12" db="EMBL/GenBank/DDBJ databases">
        <title>Genomic characterization of non-nitrogen-fixing Frankia strains.</title>
        <authorList>
            <person name="Carlos-Shanley C."/>
            <person name="Guerra T."/>
            <person name="Hahn D."/>
        </authorList>
    </citation>
    <scope>NUCLEOTIDE SEQUENCE</scope>
    <source>
        <strain evidence="4">CN6</strain>
    </source>
</reference>
<dbReference type="Pfam" id="PF02350">
    <property type="entry name" value="Epimerase_2"/>
    <property type="match status" value="1"/>
</dbReference>
<dbReference type="PANTHER" id="PTHR43174">
    <property type="entry name" value="UDP-N-ACETYLGLUCOSAMINE 2-EPIMERASE"/>
    <property type="match status" value="1"/>
</dbReference>
<proteinExistence type="inferred from homology"/>
<comment type="caution">
    <text evidence="4">The sequence shown here is derived from an EMBL/GenBank/DDBJ whole genome shotgun (WGS) entry which is preliminary data.</text>
</comment>
<feature type="region of interest" description="Disordered" evidence="2">
    <location>
        <begin position="434"/>
        <end position="463"/>
    </location>
</feature>
<protein>
    <submittedName>
        <fullName evidence="4">UDP-N-acetylglucosamine 2-epimerase (Non-hydrolyzing)</fullName>
        <ecNumber evidence="4">5.1.3.14</ecNumber>
    </submittedName>
</protein>
<gene>
    <name evidence="4" type="primary">wecB</name>
    <name evidence="4" type="ORF">I7412_27930</name>
</gene>
<feature type="compositionally biased region" description="Low complexity" evidence="2">
    <location>
        <begin position="443"/>
        <end position="463"/>
    </location>
</feature>
<dbReference type="GO" id="GO:0008761">
    <property type="term" value="F:UDP-N-acetylglucosamine 2-epimerase activity"/>
    <property type="evidence" value="ECO:0007669"/>
    <property type="project" value="UniProtKB-EC"/>
</dbReference>
<dbReference type="Gene3D" id="3.40.50.2000">
    <property type="entry name" value="Glycogen Phosphorylase B"/>
    <property type="match status" value="2"/>
</dbReference>
<dbReference type="InterPro" id="IPR003331">
    <property type="entry name" value="UDP_GlcNAc_Epimerase_2_dom"/>
</dbReference>
<dbReference type="Proteomes" id="UP000604475">
    <property type="component" value="Unassembled WGS sequence"/>
</dbReference>
<dbReference type="InterPro" id="IPR029767">
    <property type="entry name" value="WecB-like"/>
</dbReference>
<evidence type="ECO:0000313" key="4">
    <source>
        <dbReference type="EMBL" id="MBL7630924.1"/>
    </source>
</evidence>
<accession>A0A937RPA6</accession>
<dbReference type="PANTHER" id="PTHR43174:SF1">
    <property type="entry name" value="UDP-N-ACETYLGLUCOSAMINE 2-EPIMERASE"/>
    <property type="match status" value="1"/>
</dbReference>
<feature type="compositionally biased region" description="Pro residues" evidence="2">
    <location>
        <begin position="12"/>
        <end position="23"/>
    </location>
</feature>
<dbReference type="CDD" id="cd03786">
    <property type="entry name" value="GTB_UDP-GlcNAc_2-Epimerase"/>
    <property type="match status" value="1"/>
</dbReference>
<name>A0A937RPA6_9ACTN</name>
<dbReference type="NCBIfam" id="TIGR00236">
    <property type="entry name" value="wecB"/>
    <property type="match status" value="1"/>
</dbReference>
<dbReference type="AlphaFoldDB" id="A0A937RPA6"/>
<evidence type="ECO:0000256" key="1">
    <source>
        <dbReference type="RuleBase" id="RU003513"/>
    </source>
</evidence>
<dbReference type="EC" id="5.1.3.14" evidence="4"/>
<evidence type="ECO:0000256" key="2">
    <source>
        <dbReference type="SAM" id="MobiDB-lite"/>
    </source>
</evidence>
<feature type="domain" description="UDP-N-acetylglucosamine 2-epimerase" evidence="3">
    <location>
        <begin position="69"/>
        <end position="419"/>
    </location>
</feature>
<organism evidence="4 5">
    <name type="scientific">Frankia nepalensis</name>
    <dbReference type="NCBI Taxonomy" id="1836974"/>
    <lineage>
        <taxon>Bacteria</taxon>
        <taxon>Bacillati</taxon>
        <taxon>Actinomycetota</taxon>
        <taxon>Actinomycetes</taxon>
        <taxon>Frankiales</taxon>
        <taxon>Frankiaceae</taxon>
        <taxon>Frankia</taxon>
    </lineage>
</organism>
<keyword evidence="1 4" id="KW-0413">Isomerase</keyword>
<feature type="region of interest" description="Disordered" evidence="2">
    <location>
        <begin position="1"/>
        <end position="40"/>
    </location>
</feature>
<evidence type="ECO:0000259" key="3">
    <source>
        <dbReference type="Pfam" id="PF02350"/>
    </source>
</evidence>
<dbReference type="RefSeq" id="WP_203001820.1">
    <property type="nucleotide sequence ID" value="NZ_JADWYW010000387.1"/>
</dbReference>
<evidence type="ECO:0000313" key="5">
    <source>
        <dbReference type="Proteomes" id="UP000604475"/>
    </source>
</evidence>
<comment type="similarity">
    <text evidence="1">Belongs to the UDP-N-acetylglucosamine 2-epimerase family.</text>
</comment>
<keyword evidence="5" id="KW-1185">Reference proteome</keyword>